<dbReference type="AlphaFoldDB" id="A0A6L2KZZ9"/>
<reference evidence="1" key="1">
    <citation type="journal article" date="2019" name="Sci. Rep.">
        <title>Draft genome of Tanacetum cinerariifolium, the natural source of mosquito coil.</title>
        <authorList>
            <person name="Yamashiro T."/>
            <person name="Shiraishi A."/>
            <person name="Satake H."/>
            <person name="Nakayama K."/>
        </authorList>
    </citation>
    <scope>NUCLEOTIDE SEQUENCE</scope>
</reference>
<accession>A0A6L2KZZ9</accession>
<dbReference type="EMBL" id="BKCJ010003324">
    <property type="protein sequence ID" value="GEU54390.1"/>
    <property type="molecule type" value="Genomic_DNA"/>
</dbReference>
<evidence type="ECO:0000313" key="1">
    <source>
        <dbReference type="EMBL" id="GEU54390.1"/>
    </source>
</evidence>
<gene>
    <name evidence="1" type="ORF">Tci_026368</name>
</gene>
<proteinExistence type="predicted"/>
<organism evidence="1">
    <name type="scientific">Tanacetum cinerariifolium</name>
    <name type="common">Dalmatian daisy</name>
    <name type="synonym">Chrysanthemum cinerariifolium</name>
    <dbReference type="NCBI Taxonomy" id="118510"/>
    <lineage>
        <taxon>Eukaryota</taxon>
        <taxon>Viridiplantae</taxon>
        <taxon>Streptophyta</taxon>
        <taxon>Embryophyta</taxon>
        <taxon>Tracheophyta</taxon>
        <taxon>Spermatophyta</taxon>
        <taxon>Magnoliopsida</taxon>
        <taxon>eudicotyledons</taxon>
        <taxon>Gunneridae</taxon>
        <taxon>Pentapetalae</taxon>
        <taxon>asterids</taxon>
        <taxon>campanulids</taxon>
        <taxon>Asterales</taxon>
        <taxon>Asteraceae</taxon>
        <taxon>Asteroideae</taxon>
        <taxon>Anthemideae</taxon>
        <taxon>Anthemidinae</taxon>
        <taxon>Tanacetum</taxon>
    </lineage>
</organism>
<protein>
    <submittedName>
        <fullName evidence="1">Uncharacterized protein</fullName>
    </submittedName>
</protein>
<name>A0A6L2KZZ9_TANCI</name>
<sequence>MSKTRGYCGSGVTRPAINQDTQFELKWQFHKKLHDNTFSGSEHEDANEHIKKVLEGAIPSKTAMDAKVAIQEMAEFSQKWHNGTSSRTRTIRNQGASIQTVGIQIGQMSKVLQERGFGRLPNSIETNRKDQFKSIPTTEADFSKICRIGCGPYAVSGTHHMSTISKTVPFPRRLQNFGCDDWREVQGVKILEAYDRALP</sequence>
<comment type="caution">
    <text evidence="1">The sequence shown here is derived from an EMBL/GenBank/DDBJ whole genome shotgun (WGS) entry which is preliminary data.</text>
</comment>